<accession>A0A8H4LLL8</accession>
<evidence type="ECO:0000313" key="2">
    <source>
        <dbReference type="Proteomes" id="UP000554235"/>
    </source>
</evidence>
<dbReference type="EMBL" id="JAADYS010000159">
    <property type="protein sequence ID" value="KAF4471842.1"/>
    <property type="molecule type" value="Genomic_DNA"/>
</dbReference>
<reference evidence="1 2" key="1">
    <citation type="submission" date="2020-01" db="EMBL/GenBank/DDBJ databases">
        <title>Identification and distribution of gene clusters putatively required for synthesis of sphingolipid metabolism inhibitors in phylogenetically diverse species of the filamentous fungus Fusarium.</title>
        <authorList>
            <person name="Kim H.-S."/>
            <person name="Busman M."/>
            <person name="Brown D.W."/>
            <person name="Divon H."/>
            <person name="Uhlig S."/>
            <person name="Proctor R.H."/>
        </authorList>
    </citation>
    <scope>NUCLEOTIDE SEQUENCE [LARGE SCALE GENOMIC DNA]</scope>
    <source>
        <strain evidence="1 2">NRRL 20459</strain>
    </source>
</reference>
<organism evidence="1 2">
    <name type="scientific">Fusarium albosuccineum</name>
    <dbReference type="NCBI Taxonomy" id="1237068"/>
    <lineage>
        <taxon>Eukaryota</taxon>
        <taxon>Fungi</taxon>
        <taxon>Dikarya</taxon>
        <taxon>Ascomycota</taxon>
        <taxon>Pezizomycotina</taxon>
        <taxon>Sordariomycetes</taxon>
        <taxon>Hypocreomycetidae</taxon>
        <taxon>Hypocreales</taxon>
        <taxon>Nectriaceae</taxon>
        <taxon>Fusarium</taxon>
        <taxon>Fusarium decemcellulare species complex</taxon>
    </lineage>
</organism>
<protein>
    <submittedName>
        <fullName evidence="1">Uncharacterized protein</fullName>
    </submittedName>
</protein>
<evidence type="ECO:0000313" key="1">
    <source>
        <dbReference type="EMBL" id="KAF4471842.1"/>
    </source>
</evidence>
<dbReference type="AlphaFoldDB" id="A0A8H4LLL8"/>
<proteinExistence type="predicted"/>
<dbReference type="Proteomes" id="UP000554235">
    <property type="component" value="Unassembled WGS sequence"/>
</dbReference>
<dbReference type="OrthoDB" id="3516672at2759"/>
<gene>
    <name evidence="1" type="ORF">FALBO_1244</name>
</gene>
<name>A0A8H4LLL8_9HYPO</name>
<sequence length="259" mass="28672">MNSIWPAPWRLTKLLLNEAARRSDTLQYDSFFILAAPKAHITTPPSILNDPSLVFAGVVSKEALNLVEKISDFQSKIDSRNDELNSLVAMKRSLEITRTELLNLGVDVKTIGDALDGVDSVNGVNKEIAATAATFAKRRFLMKGRFKNLAIRFGMLTFKSRVQWTLSKRKSRRCRSPTTQSTWTSSNFLWMVLNRSQTSIHGTVGTLVLAVSCTHENASLLARLVLNVEKESKSGISSAQIAMSTQQALLLNFRLGTTA</sequence>
<keyword evidence="2" id="KW-1185">Reference proteome</keyword>
<comment type="caution">
    <text evidence="1">The sequence shown here is derived from an EMBL/GenBank/DDBJ whole genome shotgun (WGS) entry which is preliminary data.</text>
</comment>